<reference evidence="13" key="1">
    <citation type="submission" date="2023-07" db="EMBL/GenBank/DDBJ databases">
        <authorList>
            <consortium name="CYATHOMIX"/>
        </authorList>
    </citation>
    <scope>NUCLEOTIDE SEQUENCE</scope>
    <source>
        <strain evidence="13">N/A</strain>
    </source>
</reference>
<dbReference type="GO" id="GO:0140933">
    <property type="term" value="F:5'-(N(7)-methylguanosine 5'-triphospho)-[mRNA] hydrolase activity"/>
    <property type="evidence" value="ECO:0007669"/>
    <property type="project" value="UniProtKB-EC"/>
</dbReference>
<keyword evidence="6" id="KW-0378">Hydrolase</keyword>
<dbReference type="PANTHER" id="PTHR23114:SF17">
    <property type="entry name" value="M7GPPPN-MRNA HYDROLASE"/>
    <property type="match status" value="1"/>
</dbReference>
<evidence type="ECO:0000256" key="5">
    <source>
        <dbReference type="ARBA" id="ARBA00022723"/>
    </source>
</evidence>
<dbReference type="Pfam" id="PF00293">
    <property type="entry name" value="NUDIX"/>
    <property type="match status" value="1"/>
</dbReference>
<evidence type="ECO:0000259" key="12">
    <source>
        <dbReference type="PROSITE" id="PS51462"/>
    </source>
</evidence>
<comment type="catalytic activity">
    <reaction evidence="9">
        <text>a 5'-end (N(7)-methyl 5'-triphosphoguanosine)-ribonucleoside in mRNA + H2O = N(7)-methyl-GDP + a 5'-end phospho-ribonucleoside in mRNA + 2 H(+)</text>
        <dbReference type="Rhea" id="RHEA:67484"/>
        <dbReference type="Rhea" id="RHEA-COMP:15692"/>
        <dbReference type="Rhea" id="RHEA-COMP:17167"/>
        <dbReference type="ChEBI" id="CHEBI:15377"/>
        <dbReference type="ChEBI" id="CHEBI:15378"/>
        <dbReference type="ChEBI" id="CHEBI:63714"/>
        <dbReference type="ChEBI" id="CHEBI:138282"/>
        <dbReference type="ChEBI" id="CHEBI:156461"/>
        <dbReference type="EC" id="3.6.1.62"/>
    </reaction>
    <physiologicalReaction direction="left-to-right" evidence="9">
        <dbReference type="Rhea" id="RHEA:67485"/>
    </physiologicalReaction>
</comment>
<evidence type="ECO:0000256" key="8">
    <source>
        <dbReference type="ARBA" id="ARBA00023211"/>
    </source>
</evidence>
<evidence type="ECO:0000256" key="9">
    <source>
        <dbReference type="ARBA" id="ARBA00047661"/>
    </source>
</evidence>
<evidence type="ECO:0000256" key="10">
    <source>
        <dbReference type="ARBA" id="ARBA00078183"/>
    </source>
</evidence>
<proteinExistence type="inferred from homology"/>
<protein>
    <recommendedName>
        <fullName evidence="10">mRNA-decapping enzyme 2</fullName>
    </recommendedName>
</protein>
<evidence type="ECO:0000256" key="6">
    <source>
        <dbReference type="ARBA" id="ARBA00022801"/>
    </source>
</evidence>
<evidence type="ECO:0000313" key="14">
    <source>
        <dbReference type="Proteomes" id="UP001176961"/>
    </source>
</evidence>
<dbReference type="Proteomes" id="UP001176961">
    <property type="component" value="Unassembled WGS sequence"/>
</dbReference>
<dbReference type="Gene3D" id="1.10.10.1050">
    <property type="entry name" value="Dcp2, box A domain"/>
    <property type="match status" value="1"/>
</dbReference>
<dbReference type="AlphaFoldDB" id="A0AA36H2M9"/>
<dbReference type="InterPro" id="IPR044099">
    <property type="entry name" value="Dcp2_NUDIX"/>
</dbReference>
<feature type="region of interest" description="Disordered" evidence="11">
    <location>
        <begin position="532"/>
        <end position="551"/>
    </location>
</feature>
<feature type="domain" description="Nudix hydrolase" evidence="12">
    <location>
        <begin position="280"/>
        <end position="413"/>
    </location>
</feature>
<dbReference type="EMBL" id="CATQJL010000305">
    <property type="protein sequence ID" value="CAJ0602956.1"/>
    <property type="molecule type" value="Genomic_DNA"/>
</dbReference>
<keyword evidence="8" id="KW-0464">Manganese</keyword>
<feature type="compositionally biased region" description="Polar residues" evidence="11">
    <location>
        <begin position="134"/>
        <end position="143"/>
    </location>
</feature>
<dbReference type="InterPro" id="IPR036189">
    <property type="entry name" value="DCP2_BoxA_sf"/>
</dbReference>
<comment type="caution">
    <text evidence="13">The sequence shown here is derived from an EMBL/GenBank/DDBJ whole genome shotgun (WGS) entry which is preliminary data.</text>
</comment>
<dbReference type="GO" id="GO:0003723">
    <property type="term" value="F:RNA binding"/>
    <property type="evidence" value="ECO:0007669"/>
    <property type="project" value="UniProtKB-KW"/>
</dbReference>
<dbReference type="InterPro" id="IPR020084">
    <property type="entry name" value="NUDIX_hydrolase_CS"/>
</dbReference>
<dbReference type="InterPro" id="IPR015797">
    <property type="entry name" value="NUDIX_hydrolase-like_dom_sf"/>
</dbReference>
<dbReference type="GO" id="GO:0000290">
    <property type="term" value="P:deadenylation-dependent decapping of nuclear-transcribed mRNA"/>
    <property type="evidence" value="ECO:0007669"/>
    <property type="project" value="InterPro"/>
</dbReference>
<evidence type="ECO:0000313" key="13">
    <source>
        <dbReference type="EMBL" id="CAJ0602956.1"/>
    </source>
</evidence>
<evidence type="ECO:0000256" key="4">
    <source>
        <dbReference type="ARBA" id="ARBA00022490"/>
    </source>
</evidence>
<feature type="region of interest" description="Disordered" evidence="11">
    <location>
        <begin position="32"/>
        <end position="63"/>
    </location>
</feature>
<sequence length="745" mass="82807">METTKNPAKLPNRRSSAAWTWILHQITMDSVGVTPNRKRHPRRRVADTLSNSPASSSSQLNVESPATKLLAALSKAQGKPLQDHSNSVKHSSHGQKQKIDVVAPRQKDPRKKGGGSQSQYVPPSTTRTDEGMNSVASRVNRNQGVVGDVEPSTSTSRKARDNAYNPTNPVGDAYSLWSISPTKSAQTAPRIPHEVLQDLTFRFLANIPDEEKSDKVRMCFQVELAHWFYIDFYCKQEARKDCAQMGMREFARQIFKHCEELAPYAARVDQVIDEWRWYKSTVPTYGAILLDETLNHVLLVQGFYASKNSWGFPKGKVNEGEEPRCCAIREVFEETGFNFGDHRPHGGEKKLQKFVNETMVRLYIVPDVPTDFPFAPQTRNEIRKIQWFNVWELPTDRNDQHRFGILSNHNFYTVMPFVQDLQKYIMKEQERRAIAATERQRGYEQKPGSLSTFGDAHTKDISAVMDALFSPSLYPNTTVNSAYDPKRRTTVPLPNMPSLEETISNTSANIPNLASQTTFGPRDGLLDRTSRFVSTSGSHPPHASQFRPLEQSPLGKAVLNPLASSAGKTPRGSTEKIAPPQIAHPIAIPAQQAPAPFVNRPVYVAPKERSARISLSETSAFTAFKSPSVSASTDISAGATEKIEMELHKLLCGSSDVSDSTTGIHGGDEKTPTAFLDSLSPETDLGSEFAYFPGLMSDSNHTGVGYVLPFTRTDGYIVQLCDAWKDFKLDRAAIFAGLPGFETAR</sequence>
<dbReference type="GO" id="GO:0000932">
    <property type="term" value="C:P-body"/>
    <property type="evidence" value="ECO:0007669"/>
    <property type="project" value="TreeGrafter"/>
</dbReference>
<dbReference type="GO" id="GO:0030145">
    <property type="term" value="F:manganese ion binding"/>
    <property type="evidence" value="ECO:0007669"/>
    <property type="project" value="InterPro"/>
</dbReference>
<keyword evidence="14" id="KW-1185">Reference proteome</keyword>
<dbReference type="CDD" id="cd03672">
    <property type="entry name" value="NUDIX_Dcp2p_Nudt20"/>
    <property type="match status" value="1"/>
</dbReference>
<dbReference type="SMART" id="SM01125">
    <property type="entry name" value="DCP2"/>
    <property type="match status" value="1"/>
</dbReference>
<evidence type="ECO:0000256" key="3">
    <source>
        <dbReference type="ARBA" id="ARBA00005279"/>
    </source>
</evidence>
<evidence type="ECO:0000256" key="7">
    <source>
        <dbReference type="ARBA" id="ARBA00022884"/>
    </source>
</evidence>
<feature type="compositionally biased region" description="Polar residues" evidence="11">
    <location>
        <begin position="117"/>
        <end position="126"/>
    </location>
</feature>
<dbReference type="SUPFAM" id="SSF55811">
    <property type="entry name" value="Nudix"/>
    <property type="match status" value="1"/>
</dbReference>
<keyword evidence="4" id="KW-0963">Cytoplasm</keyword>
<dbReference type="PANTHER" id="PTHR23114">
    <property type="entry name" value="M7GPPPN-MRNA HYDROLASE"/>
    <property type="match status" value="1"/>
</dbReference>
<dbReference type="Pfam" id="PF05026">
    <property type="entry name" value="DCP2"/>
    <property type="match status" value="1"/>
</dbReference>
<comment type="subcellular location">
    <subcellularLocation>
        <location evidence="2">Cytoplasm</location>
    </subcellularLocation>
</comment>
<evidence type="ECO:0000256" key="2">
    <source>
        <dbReference type="ARBA" id="ARBA00004496"/>
    </source>
</evidence>
<accession>A0AA36H2M9</accession>
<name>A0AA36H2M9_CYLNA</name>
<keyword evidence="5" id="KW-0479">Metal-binding</keyword>
<keyword evidence="7" id="KW-0694">RNA-binding</keyword>
<dbReference type="Gene3D" id="3.90.79.10">
    <property type="entry name" value="Nucleoside Triphosphate Pyrophosphohydrolase"/>
    <property type="match status" value="1"/>
</dbReference>
<dbReference type="SUPFAM" id="SSF140586">
    <property type="entry name" value="Dcp2 domain-like"/>
    <property type="match status" value="1"/>
</dbReference>
<feature type="region of interest" description="Disordered" evidence="11">
    <location>
        <begin position="75"/>
        <end position="167"/>
    </location>
</feature>
<comment type="cofactor">
    <cofactor evidence="1">
        <name>Mn(2+)</name>
        <dbReference type="ChEBI" id="CHEBI:29035"/>
    </cofactor>
</comment>
<dbReference type="FunFam" id="3.90.79.10:FF:000003">
    <property type="entry name" value="M7GpppN-mRNA hydrolase isoform 2"/>
    <property type="match status" value="1"/>
</dbReference>
<comment type="similarity">
    <text evidence="3">Belongs to the Nudix hydrolase family. DCP2 subfamily.</text>
</comment>
<evidence type="ECO:0000256" key="11">
    <source>
        <dbReference type="SAM" id="MobiDB-lite"/>
    </source>
</evidence>
<gene>
    <name evidence="13" type="ORF">CYNAS_LOCUS14939</name>
</gene>
<dbReference type="GO" id="GO:0000184">
    <property type="term" value="P:nuclear-transcribed mRNA catabolic process, nonsense-mediated decay"/>
    <property type="evidence" value="ECO:0007669"/>
    <property type="project" value="InterPro"/>
</dbReference>
<dbReference type="InterPro" id="IPR000086">
    <property type="entry name" value="NUDIX_hydrolase_dom"/>
</dbReference>
<evidence type="ECO:0000256" key="1">
    <source>
        <dbReference type="ARBA" id="ARBA00001936"/>
    </source>
</evidence>
<dbReference type="InterPro" id="IPR007722">
    <property type="entry name" value="DCP2_BoxA"/>
</dbReference>
<dbReference type="PROSITE" id="PS51462">
    <property type="entry name" value="NUDIX"/>
    <property type="match status" value="1"/>
</dbReference>
<organism evidence="13 14">
    <name type="scientific">Cylicocyclus nassatus</name>
    <name type="common">Nematode worm</name>
    <dbReference type="NCBI Taxonomy" id="53992"/>
    <lineage>
        <taxon>Eukaryota</taxon>
        <taxon>Metazoa</taxon>
        <taxon>Ecdysozoa</taxon>
        <taxon>Nematoda</taxon>
        <taxon>Chromadorea</taxon>
        <taxon>Rhabditida</taxon>
        <taxon>Rhabditina</taxon>
        <taxon>Rhabditomorpha</taxon>
        <taxon>Strongyloidea</taxon>
        <taxon>Strongylidae</taxon>
        <taxon>Cylicocyclus</taxon>
    </lineage>
</organism>
<dbReference type="PROSITE" id="PS00893">
    <property type="entry name" value="NUDIX_BOX"/>
    <property type="match status" value="1"/>
</dbReference>